<keyword evidence="2" id="KW-1185">Reference proteome</keyword>
<comment type="caution">
    <text evidence="1">The sequence shown here is derived from an EMBL/GenBank/DDBJ whole genome shotgun (WGS) entry which is preliminary data.</text>
</comment>
<sequence length="224" mass="24015">MLNTKLFTCLFAVSFASLAVAQDRSTAQVKAAFEKAKIPQDLHIKFNPEFLLDVTFPQPGGQSVPVSAGIVLPRSETAGPPQFAIGNDFGLEIGQRFVIAAVDPDAPTPQNTSLAQIRHFVGSDFVFKSGKISVERPLKNLTVPVSPWLQPSPPAGSDPHRYIFLIYRQPKGFDNQTVVTPGGGDAALEHFDVAAFAKETNLGNPIAGTFIIVSPDACESIITI</sequence>
<accession>A0ACB8U6N5</accession>
<name>A0ACB8U6N5_9APHY</name>
<proteinExistence type="predicted"/>
<reference evidence="1" key="1">
    <citation type="journal article" date="2021" name="Environ. Microbiol.">
        <title>Gene family expansions and transcriptome signatures uncover fungal adaptations to wood decay.</title>
        <authorList>
            <person name="Hage H."/>
            <person name="Miyauchi S."/>
            <person name="Viragh M."/>
            <person name="Drula E."/>
            <person name="Min B."/>
            <person name="Chaduli D."/>
            <person name="Navarro D."/>
            <person name="Favel A."/>
            <person name="Norest M."/>
            <person name="Lesage-Meessen L."/>
            <person name="Balint B."/>
            <person name="Merenyi Z."/>
            <person name="de Eugenio L."/>
            <person name="Morin E."/>
            <person name="Martinez A.T."/>
            <person name="Baldrian P."/>
            <person name="Stursova M."/>
            <person name="Martinez M.J."/>
            <person name="Novotny C."/>
            <person name="Magnuson J.K."/>
            <person name="Spatafora J.W."/>
            <person name="Maurice S."/>
            <person name="Pangilinan J."/>
            <person name="Andreopoulos W."/>
            <person name="LaButti K."/>
            <person name="Hundley H."/>
            <person name="Na H."/>
            <person name="Kuo A."/>
            <person name="Barry K."/>
            <person name="Lipzen A."/>
            <person name="Henrissat B."/>
            <person name="Riley R."/>
            <person name="Ahrendt S."/>
            <person name="Nagy L.G."/>
            <person name="Grigoriev I.V."/>
            <person name="Martin F."/>
            <person name="Rosso M.N."/>
        </authorList>
    </citation>
    <scope>NUCLEOTIDE SEQUENCE</scope>
    <source>
        <strain evidence="1">CBS 384.51</strain>
    </source>
</reference>
<dbReference type="EMBL" id="MU274909">
    <property type="protein sequence ID" value="KAI0089946.1"/>
    <property type="molecule type" value="Genomic_DNA"/>
</dbReference>
<evidence type="ECO:0000313" key="1">
    <source>
        <dbReference type="EMBL" id="KAI0089946.1"/>
    </source>
</evidence>
<evidence type="ECO:0000313" key="2">
    <source>
        <dbReference type="Proteomes" id="UP001055072"/>
    </source>
</evidence>
<gene>
    <name evidence="1" type="ORF">BDY19DRAFT_992891</name>
</gene>
<protein>
    <submittedName>
        <fullName evidence="1">PEBP-like protein</fullName>
    </submittedName>
</protein>
<dbReference type="Proteomes" id="UP001055072">
    <property type="component" value="Unassembled WGS sequence"/>
</dbReference>
<organism evidence="1 2">
    <name type="scientific">Irpex rosettiformis</name>
    <dbReference type="NCBI Taxonomy" id="378272"/>
    <lineage>
        <taxon>Eukaryota</taxon>
        <taxon>Fungi</taxon>
        <taxon>Dikarya</taxon>
        <taxon>Basidiomycota</taxon>
        <taxon>Agaricomycotina</taxon>
        <taxon>Agaricomycetes</taxon>
        <taxon>Polyporales</taxon>
        <taxon>Irpicaceae</taxon>
        <taxon>Irpex</taxon>
    </lineage>
</organism>